<organism evidence="1">
    <name type="scientific">Salmonella enterica</name>
    <name type="common">Salmonella choleraesuis</name>
    <dbReference type="NCBI Taxonomy" id="28901"/>
    <lineage>
        <taxon>Bacteria</taxon>
        <taxon>Pseudomonadati</taxon>
        <taxon>Pseudomonadota</taxon>
        <taxon>Gammaproteobacteria</taxon>
        <taxon>Enterobacterales</taxon>
        <taxon>Enterobacteriaceae</taxon>
        <taxon>Salmonella</taxon>
    </lineage>
</organism>
<dbReference type="Pfam" id="PF10721">
    <property type="entry name" value="DUF2514"/>
    <property type="match status" value="1"/>
</dbReference>
<evidence type="ECO:0000313" key="1">
    <source>
        <dbReference type="EMBL" id="ECK6662765.1"/>
    </source>
</evidence>
<sequence length="40" mass="4253">LLGEADELAGKFAKEADERYAAGSTCERTYDKVTGNSNGN</sequence>
<protein>
    <submittedName>
        <fullName evidence="1">DUF2514 family protein</fullName>
    </submittedName>
</protein>
<reference evidence="1" key="1">
    <citation type="submission" date="2019-08" db="EMBL/GenBank/DDBJ databases">
        <authorList>
            <consortium name="PulseNet: The National Subtyping Network for Foodborne Disease Surveillance"/>
            <person name="Tarr C.L."/>
            <person name="Trees E."/>
            <person name="Katz L.S."/>
            <person name="Carleton-Romer H.A."/>
            <person name="Stroika S."/>
            <person name="Kucerova Z."/>
            <person name="Roache K.F."/>
            <person name="Sabol A.L."/>
            <person name="Besser J."/>
            <person name="Gerner-Smidt P."/>
        </authorList>
    </citation>
    <scope>NUCLEOTIDE SEQUENCE</scope>
    <source>
        <strain evidence="1">PNUSAS086686</strain>
    </source>
</reference>
<accession>A0A5Y6EYZ8</accession>
<feature type="non-terminal residue" evidence="1">
    <location>
        <position position="1"/>
    </location>
</feature>
<comment type="caution">
    <text evidence="1">The sequence shown here is derived from an EMBL/GenBank/DDBJ whole genome shotgun (WGS) entry which is preliminary data.</text>
</comment>
<dbReference type="InterPro" id="IPR019659">
    <property type="entry name" value="DUF2514"/>
</dbReference>
<name>A0A5Y6EYZ8_SALER</name>
<proteinExistence type="predicted"/>
<dbReference type="EMBL" id="AAJCRC010000125">
    <property type="protein sequence ID" value="ECK6662765.1"/>
    <property type="molecule type" value="Genomic_DNA"/>
</dbReference>
<dbReference type="AlphaFoldDB" id="A0A5Y6EYZ8"/>
<gene>
    <name evidence="1" type="ORF">FSC90_23815</name>
</gene>